<sequence>MSSGDDGPRPKSGNEDGPAAVFLTDPVRRKTIEIAAAAMPGLAAPRVPARLRKYLKFSPTKRAKLARGDLAAELTDNDDFRAGLAEVLQGTDSSLVRAIDAGEELSPMADPGEVAALAYLLRPGGWQELVATATEAIGEEPEPAPAAEPDESASKRAAAAEKENQKLREALADQRAAAARLQEDLRRSRKDLREAAERADKAANDLAAERGRIKQADTQRRSERRRLESEMDSLRAQLEEARRSDRESDRLYSTRLWLLLETLSGTATGLRRELGLEPAAERPADYVAEQRSADPEERLAEGSRGLAQTDPQRLDHLLSLPNPHLIVDGYNVTISAWGETLTLEQQRNRLVQGLGAVAAATNAEVTVVFDGADAIFGAKPSARGVRVLFSAKGQIADDVVVDLARVEPEGRVVIVVSSDQEVVDRARRHGAYPVPSPLLVKWIQRT</sequence>
<dbReference type="Proteomes" id="UP000308760">
    <property type="component" value="Unassembled WGS sequence"/>
</dbReference>
<proteinExistence type="predicted"/>
<dbReference type="OrthoDB" id="5145920at2"/>
<protein>
    <recommendedName>
        <fullName evidence="4">RNA-binding protein</fullName>
    </recommendedName>
</protein>
<accession>A0A4S8Q9M1</accession>
<organism evidence="2 3">
    <name type="scientific">Glycomyces buryatensis</name>
    <dbReference type="NCBI Taxonomy" id="2570927"/>
    <lineage>
        <taxon>Bacteria</taxon>
        <taxon>Bacillati</taxon>
        <taxon>Actinomycetota</taxon>
        <taxon>Actinomycetes</taxon>
        <taxon>Glycomycetales</taxon>
        <taxon>Glycomycetaceae</taxon>
        <taxon>Glycomyces</taxon>
    </lineage>
</organism>
<gene>
    <name evidence="2" type="ORF">FAB82_17870</name>
</gene>
<feature type="region of interest" description="Disordered" evidence="1">
    <location>
        <begin position="192"/>
        <end position="233"/>
    </location>
</feature>
<feature type="compositionally biased region" description="Basic and acidic residues" evidence="1">
    <location>
        <begin position="291"/>
        <end position="301"/>
    </location>
</feature>
<dbReference type="RefSeq" id="WP_136535900.1">
    <property type="nucleotide sequence ID" value="NZ_STGY01000066.1"/>
</dbReference>
<reference evidence="2 3" key="2">
    <citation type="submission" date="2019-05" db="EMBL/GenBank/DDBJ databases">
        <title>Glycomyces buryatensis sp. nov.</title>
        <authorList>
            <person name="Nikitina E."/>
        </authorList>
    </citation>
    <scope>NUCLEOTIDE SEQUENCE [LARGE SCALE GENOMIC DNA]</scope>
    <source>
        <strain evidence="2 3">18</strain>
    </source>
</reference>
<name>A0A4S8Q9M1_9ACTN</name>
<feature type="compositionally biased region" description="Basic and acidic residues" evidence="1">
    <location>
        <begin position="152"/>
        <end position="165"/>
    </location>
</feature>
<evidence type="ECO:0008006" key="4">
    <source>
        <dbReference type="Google" id="ProtNLM"/>
    </source>
</evidence>
<comment type="caution">
    <text evidence="2">The sequence shown here is derived from an EMBL/GenBank/DDBJ whole genome shotgun (WGS) entry which is preliminary data.</text>
</comment>
<dbReference type="PANTHER" id="PTHR34547">
    <property type="entry name" value="YACP-LIKE NYN DOMAIN PROTEIN"/>
    <property type="match status" value="1"/>
</dbReference>
<dbReference type="AlphaFoldDB" id="A0A4S8Q9M1"/>
<reference evidence="3" key="1">
    <citation type="submission" date="2019-04" db="EMBL/GenBank/DDBJ databases">
        <title>Nocardioides xinjiangensis sp. nov.</title>
        <authorList>
            <person name="Liu S."/>
        </authorList>
    </citation>
    <scope>NUCLEOTIDE SEQUENCE [LARGE SCALE GENOMIC DNA]</scope>
    <source>
        <strain evidence="3">18</strain>
    </source>
</reference>
<feature type="compositionally biased region" description="Basic and acidic residues" evidence="1">
    <location>
        <begin position="1"/>
        <end position="14"/>
    </location>
</feature>
<dbReference type="InterPro" id="IPR010298">
    <property type="entry name" value="YacP-like"/>
</dbReference>
<dbReference type="EMBL" id="STGY01000066">
    <property type="protein sequence ID" value="THV39482.1"/>
    <property type="molecule type" value="Genomic_DNA"/>
</dbReference>
<evidence type="ECO:0000256" key="1">
    <source>
        <dbReference type="SAM" id="MobiDB-lite"/>
    </source>
</evidence>
<dbReference type="Pfam" id="PF05991">
    <property type="entry name" value="NYN_YacP"/>
    <property type="match status" value="1"/>
</dbReference>
<feature type="region of interest" description="Disordered" evidence="1">
    <location>
        <begin position="281"/>
        <end position="307"/>
    </location>
</feature>
<evidence type="ECO:0000313" key="2">
    <source>
        <dbReference type="EMBL" id="THV39482.1"/>
    </source>
</evidence>
<evidence type="ECO:0000313" key="3">
    <source>
        <dbReference type="Proteomes" id="UP000308760"/>
    </source>
</evidence>
<keyword evidence="3" id="KW-1185">Reference proteome</keyword>
<dbReference type="PANTHER" id="PTHR34547:SF1">
    <property type="entry name" value="YACP-LIKE NYN DOMAIN PROTEIN"/>
    <property type="match status" value="1"/>
</dbReference>
<feature type="region of interest" description="Disordered" evidence="1">
    <location>
        <begin position="1"/>
        <end position="21"/>
    </location>
</feature>
<feature type="region of interest" description="Disordered" evidence="1">
    <location>
        <begin position="140"/>
        <end position="165"/>
    </location>
</feature>